<protein>
    <submittedName>
        <fullName evidence="1">ENR1 protein</fullName>
    </submittedName>
</protein>
<sequence>SQEDQSEIRRGKNVIVDLVERISRELNITNCWICGNTLMIDIWPWEEIGLSPLEIIKWKQSKPQSPSVRERKQEQWNLKMKVTGQECIWSKE</sequence>
<comment type="caution">
    <text evidence="1">The sequence shown here is derived from an EMBL/GenBank/DDBJ whole genome shotgun (WGS) entry which is preliminary data.</text>
</comment>
<dbReference type="OrthoDB" id="9325190at2759"/>
<dbReference type="EMBL" id="WAAE01022169">
    <property type="protein sequence ID" value="NXX35041.1"/>
    <property type="molecule type" value="Genomic_DNA"/>
</dbReference>
<dbReference type="AlphaFoldDB" id="A0A852HZ03"/>
<name>A0A852HZ03_9PASS</name>
<gene>
    <name evidence="1" type="primary">Erv31</name>
    <name evidence="1" type="ORF">NICCHL_R15206</name>
</gene>
<keyword evidence="2" id="KW-1185">Reference proteome</keyword>
<proteinExistence type="predicted"/>
<evidence type="ECO:0000313" key="2">
    <source>
        <dbReference type="Proteomes" id="UP000653383"/>
    </source>
</evidence>
<feature type="non-terminal residue" evidence="1">
    <location>
        <position position="1"/>
    </location>
</feature>
<evidence type="ECO:0000313" key="1">
    <source>
        <dbReference type="EMBL" id="NXX35041.1"/>
    </source>
</evidence>
<feature type="non-terminal residue" evidence="1">
    <location>
        <position position="92"/>
    </location>
</feature>
<dbReference type="Proteomes" id="UP000653383">
    <property type="component" value="Unassembled WGS sequence"/>
</dbReference>
<accession>A0A852HZ03</accession>
<organism evidence="1 2">
    <name type="scientific">Nicator chloris</name>
    <dbReference type="NCBI Taxonomy" id="237433"/>
    <lineage>
        <taxon>Eukaryota</taxon>
        <taxon>Metazoa</taxon>
        <taxon>Chordata</taxon>
        <taxon>Craniata</taxon>
        <taxon>Vertebrata</taxon>
        <taxon>Euteleostomi</taxon>
        <taxon>Archelosauria</taxon>
        <taxon>Archosauria</taxon>
        <taxon>Dinosauria</taxon>
        <taxon>Saurischia</taxon>
        <taxon>Theropoda</taxon>
        <taxon>Coelurosauria</taxon>
        <taxon>Aves</taxon>
        <taxon>Neognathae</taxon>
        <taxon>Neoaves</taxon>
        <taxon>Telluraves</taxon>
        <taxon>Australaves</taxon>
        <taxon>Passeriformes</taxon>
        <taxon>Sylvioidea</taxon>
        <taxon>Pycnonotidae</taxon>
        <taxon>Nicator</taxon>
    </lineage>
</organism>
<reference evidence="1" key="1">
    <citation type="submission" date="2020-02" db="EMBL/GenBank/DDBJ databases">
        <title>Bird 10,000 Genomes (B10K) Project - Family phase.</title>
        <authorList>
            <person name="Zhang G."/>
        </authorList>
    </citation>
    <scope>NUCLEOTIDE SEQUENCE</scope>
    <source>
        <strain evidence="1">B10K-DU-002-40</strain>
        <tissue evidence="1">Muscle</tissue>
    </source>
</reference>